<evidence type="ECO:0000259" key="8">
    <source>
        <dbReference type="Pfam" id="PF03176"/>
    </source>
</evidence>
<evidence type="ECO:0000256" key="5">
    <source>
        <dbReference type="ARBA" id="ARBA00023136"/>
    </source>
</evidence>
<dbReference type="Proteomes" id="UP001320766">
    <property type="component" value="Unassembled WGS sequence"/>
</dbReference>
<feature type="transmembrane region" description="Helical" evidence="7">
    <location>
        <begin position="257"/>
        <end position="278"/>
    </location>
</feature>
<feature type="transmembrane region" description="Helical" evidence="7">
    <location>
        <begin position="212"/>
        <end position="245"/>
    </location>
</feature>
<keyword evidence="2" id="KW-1003">Cell membrane</keyword>
<feature type="transmembrane region" description="Helical" evidence="7">
    <location>
        <begin position="666"/>
        <end position="693"/>
    </location>
</feature>
<feature type="transmembrane region" description="Helical" evidence="7">
    <location>
        <begin position="624"/>
        <end position="645"/>
    </location>
</feature>
<keyword evidence="5 7" id="KW-0472">Membrane</keyword>
<feature type="domain" description="Membrane transport protein MMPL" evidence="8">
    <location>
        <begin position="426"/>
        <end position="733"/>
    </location>
</feature>
<evidence type="ECO:0000313" key="9">
    <source>
        <dbReference type="EMBL" id="MCP2345912.1"/>
    </source>
</evidence>
<evidence type="ECO:0000256" key="4">
    <source>
        <dbReference type="ARBA" id="ARBA00022989"/>
    </source>
</evidence>
<protein>
    <submittedName>
        <fullName evidence="9">RND superfamily putative drug exporter</fullName>
    </submittedName>
</protein>
<evidence type="ECO:0000256" key="3">
    <source>
        <dbReference type="ARBA" id="ARBA00022692"/>
    </source>
</evidence>
<dbReference type="InterPro" id="IPR004869">
    <property type="entry name" value="MMPL_dom"/>
</dbReference>
<sequence length="750" mass="77846">MLPESKSIHPLPPARSGPRPGLVETVANWSARHRALAIGGWLALVALAVLAGALTGGQAARAVDPGEAGRAQLMIDEQRVEGSVRENVLIQPKEAGGRRFAHDPELREAAADLVSRLRRTGAAVRDIGSPKSADGERWISRDGGSALVTFEVAGPDERFEDNYAAAVRAVAEAGARHPGVRFLQAGDRSLSAAVNEGIKDDFGRAERTSLPLTVLVLLGVFGSLVAAGIPLLLAATALAGAFGLLRVVSLWVPFNSAASAIVLLIGMAVGVDYSLFYLRRLREERALGRGAREALRITAHTSGHAIVASGVTVMVCALGLLLTGVDVLKGLTMGTLLVVGLSVLGSVTVLPALLAVLGDRVDLARVPWLGRRRIAAVESRLWGRIARTVVRRPVVTGAATVAVLLAMALPVLGIRLQDAAVTASLPPGASAAVDAASAMQRAFPGAATAARVVVARTDGGPVDAAAARRAIGGLHRQAAASGGLLLEPITAVPVGRAVEVRVPLAGAVTDPVADRALAALRERALPATFGAVDGVAYAVGGKTAMPHDFAEQVNGRTPAVFGFVLVLAFALLTVTFRSWAVSLVSIGLNLLSIGASYGVLVWVFQDGHLESLLGFTSYGGVVSWLPMFMFIVLFGLSMDYHIFVLSRIRERRFGGASAREAVAGGIAASAGVVSGAALIMTGVFTVFVTLSAIEYKMLGLGMALAILLDATVVRGVLLPAAMSLLGERAWRGPLPGAHFDETPTPRSNSR</sequence>
<evidence type="ECO:0000256" key="2">
    <source>
        <dbReference type="ARBA" id="ARBA00022475"/>
    </source>
</evidence>
<feature type="transmembrane region" description="Helical" evidence="7">
    <location>
        <begin position="699"/>
        <end position="721"/>
    </location>
</feature>
<dbReference type="Gene3D" id="1.20.1640.10">
    <property type="entry name" value="Multidrug efflux transporter AcrB transmembrane domain"/>
    <property type="match status" value="2"/>
</dbReference>
<evidence type="ECO:0000256" key="7">
    <source>
        <dbReference type="SAM" id="Phobius"/>
    </source>
</evidence>
<reference evidence="9 10" key="1">
    <citation type="submission" date="2022-06" db="EMBL/GenBank/DDBJ databases">
        <title>Sequencing the genomes of 1000 actinobacteria strains.</title>
        <authorList>
            <person name="Klenk H.-P."/>
        </authorList>
    </citation>
    <scope>NUCLEOTIDE SEQUENCE [LARGE SCALE GENOMIC DNA]</scope>
    <source>
        <strain evidence="9 10">DSM 44170</strain>
    </source>
</reference>
<feature type="transmembrane region" description="Helical" evidence="7">
    <location>
        <begin position="583"/>
        <end position="604"/>
    </location>
</feature>
<feature type="transmembrane region" description="Helical" evidence="7">
    <location>
        <begin position="334"/>
        <end position="357"/>
    </location>
</feature>
<organism evidence="9 10">
    <name type="scientific">Nonomuraea roseoviolacea subsp. carminata</name>
    <dbReference type="NCBI Taxonomy" id="160689"/>
    <lineage>
        <taxon>Bacteria</taxon>
        <taxon>Bacillati</taxon>
        <taxon>Actinomycetota</taxon>
        <taxon>Actinomycetes</taxon>
        <taxon>Streptosporangiales</taxon>
        <taxon>Streptosporangiaceae</taxon>
        <taxon>Nonomuraea</taxon>
    </lineage>
</organism>
<feature type="region of interest" description="Disordered" evidence="6">
    <location>
        <begin position="1"/>
        <end position="20"/>
    </location>
</feature>
<dbReference type="RefSeq" id="WP_253767871.1">
    <property type="nucleotide sequence ID" value="NZ_BAAAVE010000032.1"/>
</dbReference>
<keyword evidence="4 7" id="KW-1133">Transmembrane helix</keyword>
<keyword evidence="10" id="KW-1185">Reference proteome</keyword>
<feature type="transmembrane region" description="Helical" evidence="7">
    <location>
        <begin position="394"/>
        <end position="416"/>
    </location>
</feature>
<dbReference type="SUPFAM" id="SSF82866">
    <property type="entry name" value="Multidrug efflux transporter AcrB transmembrane domain"/>
    <property type="match status" value="2"/>
</dbReference>
<feature type="transmembrane region" description="Helical" evidence="7">
    <location>
        <begin position="35"/>
        <end position="54"/>
    </location>
</feature>
<feature type="domain" description="Membrane transport protein MMPL" evidence="8">
    <location>
        <begin position="104"/>
        <end position="394"/>
    </location>
</feature>
<accession>A0ABT1JWX1</accession>
<comment type="subcellular location">
    <subcellularLocation>
        <location evidence="1">Cell membrane</location>
        <topology evidence="1">Multi-pass membrane protein</topology>
    </subcellularLocation>
</comment>
<name>A0ABT1JWX1_9ACTN</name>
<dbReference type="EMBL" id="JAMZEC010000001">
    <property type="protein sequence ID" value="MCP2345912.1"/>
    <property type="molecule type" value="Genomic_DNA"/>
</dbReference>
<proteinExistence type="predicted"/>
<feature type="transmembrane region" description="Helical" evidence="7">
    <location>
        <begin position="299"/>
        <end position="322"/>
    </location>
</feature>
<evidence type="ECO:0000256" key="1">
    <source>
        <dbReference type="ARBA" id="ARBA00004651"/>
    </source>
</evidence>
<comment type="caution">
    <text evidence="9">The sequence shown here is derived from an EMBL/GenBank/DDBJ whole genome shotgun (WGS) entry which is preliminary data.</text>
</comment>
<dbReference type="Pfam" id="PF03176">
    <property type="entry name" value="MMPL"/>
    <property type="match status" value="2"/>
</dbReference>
<gene>
    <name evidence="9" type="ORF">HD595_002034</name>
</gene>
<dbReference type="InterPro" id="IPR050545">
    <property type="entry name" value="Mycobact_MmpL"/>
</dbReference>
<evidence type="ECO:0000313" key="10">
    <source>
        <dbReference type="Proteomes" id="UP001320766"/>
    </source>
</evidence>
<dbReference type="PANTHER" id="PTHR33406">
    <property type="entry name" value="MEMBRANE PROTEIN MJ1562-RELATED"/>
    <property type="match status" value="1"/>
</dbReference>
<dbReference type="PANTHER" id="PTHR33406:SF13">
    <property type="entry name" value="MEMBRANE PROTEIN YDFJ"/>
    <property type="match status" value="1"/>
</dbReference>
<feature type="transmembrane region" description="Helical" evidence="7">
    <location>
        <begin position="559"/>
        <end position="576"/>
    </location>
</feature>
<evidence type="ECO:0000256" key="6">
    <source>
        <dbReference type="SAM" id="MobiDB-lite"/>
    </source>
</evidence>
<keyword evidence="3 7" id="KW-0812">Transmembrane</keyword>